<evidence type="ECO:0000313" key="3">
    <source>
        <dbReference type="Proteomes" id="UP000001072"/>
    </source>
</evidence>
<name>F4RQF5_MELLP</name>
<dbReference type="EMBL" id="GL883113">
    <property type="protein sequence ID" value="EGG05417.1"/>
    <property type="molecule type" value="Genomic_DNA"/>
</dbReference>
<gene>
    <name evidence="2" type="ORF">MELLADRAFT_107684</name>
</gene>
<dbReference type="HOGENOM" id="CLU_063271_0_0_1"/>
<evidence type="ECO:0000256" key="1">
    <source>
        <dbReference type="SAM" id="MobiDB-lite"/>
    </source>
</evidence>
<dbReference type="InParanoid" id="F4RQF5"/>
<reference evidence="3" key="1">
    <citation type="journal article" date="2011" name="Proc. Natl. Acad. Sci. U.S.A.">
        <title>Obligate biotrophy features unraveled by the genomic analysis of rust fungi.</title>
        <authorList>
            <person name="Duplessis S."/>
            <person name="Cuomo C.A."/>
            <person name="Lin Y.-C."/>
            <person name="Aerts A."/>
            <person name="Tisserant E."/>
            <person name="Veneault-Fourrey C."/>
            <person name="Joly D.L."/>
            <person name="Hacquard S."/>
            <person name="Amselem J."/>
            <person name="Cantarel B.L."/>
            <person name="Chiu R."/>
            <person name="Coutinho P.M."/>
            <person name="Feau N."/>
            <person name="Field M."/>
            <person name="Frey P."/>
            <person name="Gelhaye E."/>
            <person name="Goldberg J."/>
            <person name="Grabherr M.G."/>
            <person name="Kodira C.D."/>
            <person name="Kohler A."/>
            <person name="Kuees U."/>
            <person name="Lindquist E.A."/>
            <person name="Lucas S.M."/>
            <person name="Mago R."/>
            <person name="Mauceli E."/>
            <person name="Morin E."/>
            <person name="Murat C."/>
            <person name="Pangilinan J.L."/>
            <person name="Park R."/>
            <person name="Pearson M."/>
            <person name="Quesneville H."/>
            <person name="Rouhier N."/>
            <person name="Sakthikumar S."/>
            <person name="Salamov A.A."/>
            <person name="Schmutz J."/>
            <person name="Selles B."/>
            <person name="Shapiro H."/>
            <person name="Tanguay P."/>
            <person name="Tuskan G.A."/>
            <person name="Henrissat B."/>
            <person name="Van de Peer Y."/>
            <person name="Rouze P."/>
            <person name="Ellis J.G."/>
            <person name="Dodds P.N."/>
            <person name="Schein J.E."/>
            <person name="Zhong S."/>
            <person name="Hamelin R.C."/>
            <person name="Grigoriev I.V."/>
            <person name="Szabo L.J."/>
            <person name="Martin F."/>
        </authorList>
    </citation>
    <scope>NUCLEOTIDE SEQUENCE [LARGE SCALE GENOMIC DNA]</scope>
    <source>
        <strain evidence="3">98AG31 / pathotype 3-4-7</strain>
    </source>
</reference>
<dbReference type="GeneID" id="18923240"/>
<feature type="region of interest" description="Disordered" evidence="1">
    <location>
        <begin position="261"/>
        <end position="326"/>
    </location>
</feature>
<feature type="compositionally biased region" description="Polar residues" evidence="1">
    <location>
        <begin position="290"/>
        <end position="301"/>
    </location>
</feature>
<feature type="compositionally biased region" description="Basic and acidic residues" evidence="1">
    <location>
        <begin position="261"/>
        <end position="272"/>
    </location>
</feature>
<evidence type="ECO:0000313" key="2">
    <source>
        <dbReference type="EMBL" id="EGG05417.1"/>
    </source>
</evidence>
<proteinExistence type="predicted"/>
<organism evidence="3">
    <name type="scientific">Melampsora larici-populina (strain 98AG31 / pathotype 3-4-7)</name>
    <name type="common">Poplar leaf rust fungus</name>
    <dbReference type="NCBI Taxonomy" id="747676"/>
    <lineage>
        <taxon>Eukaryota</taxon>
        <taxon>Fungi</taxon>
        <taxon>Dikarya</taxon>
        <taxon>Basidiomycota</taxon>
        <taxon>Pucciniomycotina</taxon>
        <taxon>Pucciniomycetes</taxon>
        <taxon>Pucciniales</taxon>
        <taxon>Melampsoraceae</taxon>
        <taxon>Melampsora</taxon>
    </lineage>
</organism>
<protein>
    <submittedName>
        <fullName evidence="2">Uncharacterized protein</fullName>
    </submittedName>
</protein>
<dbReference type="KEGG" id="mlr:MELLADRAFT_107684"/>
<dbReference type="Proteomes" id="UP000001072">
    <property type="component" value="Unassembled WGS sequence"/>
</dbReference>
<accession>F4RQF5</accession>
<dbReference type="VEuPathDB" id="FungiDB:MELLADRAFT_107684"/>
<keyword evidence="3" id="KW-1185">Reference proteome</keyword>
<sequence>MRVCDCSNCEPDEAEALWLAQPAMTNVNFDCALEMDEVALEELLASLPDPPHFPLGDSRPIPYLCGPDDPILDCPALQNLVSRWIRVFNDFWHSTFPEPCHLGPDDYFGQDLAWDLAKNVDILQDPEDLGVVLASEAISGQFAVLFDEFLEWKNLESSTDIIALAANRRDTPSRGPPKLVQSEARVLQKLRDAQAKAFERAAVLEKKEREKQEAARQRAALKEALSIERAQQRAAAKAQRENDTAAKKELARLEREAVAAAKREHAQLEREANSAAKRGQARLTKEAAATAQNEVAQTSPRSPVVPLPAPRDTTPKRPRDHCYENTPSNKRATQVFPWCDFIKAVKLFAISL</sequence>
<dbReference type="RefSeq" id="XP_007411339.1">
    <property type="nucleotide sequence ID" value="XM_007411277.1"/>
</dbReference>
<feature type="compositionally biased region" description="Basic and acidic residues" evidence="1">
    <location>
        <begin position="313"/>
        <end position="323"/>
    </location>
</feature>
<dbReference type="AlphaFoldDB" id="F4RQF5"/>